<dbReference type="EMBL" id="QZFU01000019">
    <property type="protein sequence ID" value="RJO74712.1"/>
    <property type="molecule type" value="Genomic_DNA"/>
</dbReference>
<accession>A0A3A4KIN2</accession>
<evidence type="ECO:0000313" key="1">
    <source>
        <dbReference type="EMBL" id="RJO74712.1"/>
    </source>
</evidence>
<dbReference type="AlphaFoldDB" id="A0A3A4KIN2"/>
<dbReference type="Gene3D" id="1.10.287.1060">
    <property type="entry name" value="ESAT-6-like"/>
    <property type="match status" value="1"/>
</dbReference>
<protein>
    <submittedName>
        <fullName evidence="1">WXG100 family type VII secretion target</fullName>
    </submittedName>
</protein>
<dbReference type="Proteomes" id="UP000266677">
    <property type="component" value="Unassembled WGS sequence"/>
</dbReference>
<reference evidence="1 2" key="1">
    <citation type="submission" date="2018-09" db="EMBL/GenBank/DDBJ databases">
        <title>YIM PH21274 draft genome.</title>
        <authorList>
            <person name="Miao C."/>
        </authorList>
    </citation>
    <scope>NUCLEOTIDE SEQUENCE [LARGE SCALE GENOMIC DNA]</scope>
    <source>
        <strain evidence="1 2">YIM PH 21724</strain>
    </source>
</reference>
<dbReference type="RefSeq" id="WP_120041284.1">
    <property type="nucleotide sequence ID" value="NZ_QZFU01000019.1"/>
</dbReference>
<gene>
    <name evidence="1" type="ORF">D5S18_14650</name>
</gene>
<proteinExistence type="predicted"/>
<keyword evidence="2" id="KW-1185">Reference proteome</keyword>
<dbReference type="SUPFAM" id="SSF140453">
    <property type="entry name" value="EsxAB dimer-like"/>
    <property type="match status" value="1"/>
</dbReference>
<comment type="caution">
    <text evidence="1">The sequence shown here is derived from an EMBL/GenBank/DDBJ whole genome shotgun (WGS) entry which is preliminary data.</text>
</comment>
<dbReference type="InterPro" id="IPR036689">
    <property type="entry name" value="ESAT-6-like_sf"/>
</dbReference>
<evidence type="ECO:0000313" key="2">
    <source>
        <dbReference type="Proteomes" id="UP000266677"/>
    </source>
</evidence>
<dbReference type="OrthoDB" id="4247883at2"/>
<sequence>MRDLRVDPEALRATRTGFDDESNRVKAALDKLSRVIAAEGSCWGSDGTGRAFERSYAAGAEEDAGSIAGLSSVLANLGQAVVEIADDIQNRDRANAAATDRLRA</sequence>
<organism evidence="1 2">
    <name type="scientific">Nocardia panacis</name>
    <dbReference type="NCBI Taxonomy" id="2340916"/>
    <lineage>
        <taxon>Bacteria</taxon>
        <taxon>Bacillati</taxon>
        <taxon>Actinomycetota</taxon>
        <taxon>Actinomycetes</taxon>
        <taxon>Mycobacteriales</taxon>
        <taxon>Nocardiaceae</taxon>
        <taxon>Nocardia</taxon>
    </lineage>
</organism>
<name>A0A3A4KIN2_9NOCA</name>